<dbReference type="EMBL" id="CP045896">
    <property type="protein sequence ID" value="QQP50793.1"/>
    <property type="molecule type" value="Genomic_DNA"/>
</dbReference>
<evidence type="ECO:0008006" key="3">
    <source>
        <dbReference type="Google" id="ProtNLM"/>
    </source>
</evidence>
<dbReference type="OrthoDB" id="6767820at2759"/>
<evidence type="ECO:0000313" key="2">
    <source>
        <dbReference type="Proteomes" id="UP000595437"/>
    </source>
</evidence>
<name>A0A7T8HIQ4_CALRO</name>
<reference evidence="2" key="1">
    <citation type="submission" date="2021-01" db="EMBL/GenBank/DDBJ databases">
        <title>Caligus Genome Assembly.</title>
        <authorList>
            <person name="Gallardo-Escarate C."/>
        </authorList>
    </citation>
    <scope>NUCLEOTIDE SEQUENCE [LARGE SCALE GENOMIC DNA]</scope>
</reference>
<keyword evidence="2" id="KW-1185">Reference proteome</keyword>
<dbReference type="PANTHER" id="PTHR46060:SF1">
    <property type="entry name" value="MARINER MOS1 TRANSPOSASE-LIKE PROTEIN"/>
    <property type="match status" value="1"/>
</dbReference>
<accession>A0A7T8HIQ4</accession>
<dbReference type="Gene3D" id="1.10.10.1450">
    <property type="match status" value="1"/>
</dbReference>
<dbReference type="InterPro" id="IPR052709">
    <property type="entry name" value="Transposase-MT_Hybrid"/>
</dbReference>
<proteinExistence type="predicted"/>
<gene>
    <name evidence="1" type="ORF">FKW44_011920</name>
</gene>
<organism evidence="1 2">
    <name type="scientific">Caligus rogercresseyi</name>
    <name type="common">Sea louse</name>
    <dbReference type="NCBI Taxonomy" id="217165"/>
    <lineage>
        <taxon>Eukaryota</taxon>
        <taxon>Metazoa</taxon>
        <taxon>Ecdysozoa</taxon>
        <taxon>Arthropoda</taxon>
        <taxon>Crustacea</taxon>
        <taxon>Multicrustacea</taxon>
        <taxon>Hexanauplia</taxon>
        <taxon>Copepoda</taxon>
        <taxon>Siphonostomatoida</taxon>
        <taxon>Caligidae</taxon>
        <taxon>Caligus</taxon>
    </lineage>
</organism>
<dbReference type="PANTHER" id="PTHR46060">
    <property type="entry name" value="MARINER MOS1 TRANSPOSASE-LIKE PROTEIN"/>
    <property type="match status" value="1"/>
</dbReference>
<dbReference type="AlphaFoldDB" id="A0A7T8HIQ4"/>
<evidence type="ECO:0000313" key="1">
    <source>
        <dbReference type="EMBL" id="QQP50793.1"/>
    </source>
</evidence>
<protein>
    <recommendedName>
        <fullName evidence="3">Histone-lysine N-methyltransferase SETMAR</fullName>
    </recommendedName>
</protein>
<sequence>MGKNTVETKTWLEECYPDSAPSKATICRWFAEFKRGRVSTNDDKRSGRPKEVVINPNFCVDIRQWMKHGSITSIPSPIESQLSGLHMMNRIQCEENAT</sequence>
<feature type="non-terminal residue" evidence="1">
    <location>
        <position position="98"/>
    </location>
</feature>
<dbReference type="Proteomes" id="UP000595437">
    <property type="component" value="Chromosome 7"/>
</dbReference>